<evidence type="ECO:0000256" key="1">
    <source>
        <dbReference type="SAM" id="MobiDB-lite"/>
    </source>
</evidence>
<feature type="compositionally biased region" description="Low complexity" evidence="1">
    <location>
        <begin position="179"/>
        <end position="196"/>
    </location>
</feature>
<evidence type="ECO:0000256" key="2">
    <source>
        <dbReference type="SAM" id="Phobius"/>
    </source>
</evidence>
<dbReference type="Proteomes" id="UP000178448">
    <property type="component" value="Unassembled WGS sequence"/>
</dbReference>
<keyword evidence="2" id="KW-1133">Transmembrane helix</keyword>
<feature type="transmembrane region" description="Helical" evidence="2">
    <location>
        <begin position="144"/>
        <end position="164"/>
    </location>
</feature>
<feature type="region of interest" description="Disordered" evidence="1">
    <location>
        <begin position="179"/>
        <end position="198"/>
    </location>
</feature>
<keyword evidence="2" id="KW-0812">Transmembrane</keyword>
<feature type="region of interest" description="Disordered" evidence="1">
    <location>
        <begin position="1"/>
        <end position="113"/>
    </location>
</feature>
<name>A0A1F5YYJ0_9BACT</name>
<feature type="domain" description="LytR/CpsA/Psr regulator C-terminal" evidence="3">
    <location>
        <begin position="204"/>
        <end position="293"/>
    </location>
</feature>
<evidence type="ECO:0000313" key="5">
    <source>
        <dbReference type="Proteomes" id="UP000178448"/>
    </source>
</evidence>
<dbReference type="Pfam" id="PF13399">
    <property type="entry name" value="LytR_C"/>
    <property type="match status" value="1"/>
</dbReference>
<dbReference type="Gene3D" id="3.30.70.2390">
    <property type="match status" value="1"/>
</dbReference>
<keyword evidence="2" id="KW-0472">Membrane</keyword>
<sequence length="293" mass="30691">MAAAKKKVADENVPEDNKAPNPEHPRKSVTQVVEVIEGTSTVENGTDPAVPDKTENVSQAGPGMIGSASVTTEADHQSGHADTTDEPEKAAPDEPIRKTSEAEKPDPESTVEPQAVVEELFSKRGREGVADIAIESTRSRQNPIVWAMIVIVTALIAGGSLYFLTRNRFPAQVNAPSPSAAIPTTAVTPQTDTPTPASALKRSDVTVQVLNGGGTVGAASKMKSFLEELGYSVTTVGNTEAYTYESTEILVKPEKSGALDLLKTDLASDYTVGEASATLPVDAPADARVIVGK</sequence>
<reference evidence="4 5" key="1">
    <citation type="journal article" date="2016" name="Nat. Commun.">
        <title>Thousands of microbial genomes shed light on interconnected biogeochemical processes in an aquifer system.</title>
        <authorList>
            <person name="Anantharaman K."/>
            <person name="Brown C.T."/>
            <person name="Hug L.A."/>
            <person name="Sharon I."/>
            <person name="Castelle C.J."/>
            <person name="Probst A.J."/>
            <person name="Thomas B.C."/>
            <person name="Singh A."/>
            <person name="Wilkins M.J."/>
            <person name="Karaoz U."/>
            <person name="Brodie E.L."/>
            <person name="Williams K.H."/>
            <person name="Hubbard S.S."/>
            <person name="Banfield J.F."/>
        </authorList>
    </citation>
    <scope>NUCLEOTIDE SEQUENCE [LARGE SCALE GENOMIC DNA]</scope>
</reference>
<dbReference type="EMBL" id="MFJD01000001">
    <property type="protein sequence ID" value="OGG05027.1"/>
    <property type="molecule type" value="Genomic_DNA"/>
</dbReference>
<dbReference type="AlphaFoldDB" id="A0A1F5YYJ0"/>
<gene>
    <name evidence="4" type="ORF">A2Z33_07120</name>
</gene>
<protein>
    <recommendedName>
        <fullName evidence="3">LytR/CpsA/Psr regulator C-terminal domain-containing protein</fullName>
    </recommendedName>
</protein>
<comment type="caution">
    <text evidence="4">The sequence shown here is derived from an EMBL/GenBank/DDBJ whole genome shotgun (WGS) entry which is preliminary data.</text>
</comment>
<evidence type="ECO:0000313" key="4">
    <source>
        <dbReference type="EMBL" id="OGG05027.1"/>
    </source>
</evidence>
<evidence type="ECO:0000259" key="3">
    <source>
        <dbReference type="Pfam" id="PF13399"/>
    </source>
</evidence>
<dbReference type="STRING" id="1798374.A2Z33_07120"/>
<organism evidence="4 5">
    <name type="scientific">Candidatus Gottesmanbacteria bacterium RBG_16_52_11</name>
    <dbReference type="NCBI Taxonomy" id="1798374"/>
    <lineage>
        <taxon>Bacteria</taxon>
        <taxon>Candidatus Gottesmaniibacteriota</taxon>
    </lineage>
</organism>
<feature type="compositionally biased region" description="Basic and acidic residues" evidence="1">
    <location>
        <begin position="7"/>
        <end position="26"/>
    </location>
</feature>
<accession>A0A1F5YYJ0</accession>
<feature type="compositionally biased region" description="Basic and acidic residues" evidence="1">
    <location>
        <begin position="73"/>
        <end position="107"/>
    </location>
</feature>
<dbReference type="InterPro" id="IPR027381">
    <property type="entry name" value="LytR/CpsA/Psr_C"/>
</dbReference>
<proteinExistence type="predicted"/>